<dbReference type="Proteomes" id="UP000030988">
    <property type="component" value="Unassembled WGS sequence"/>
</dbReference>
<feature type="domain" description="NAD-dependent epimerase/dehydratase" evidence="3">
    <location>
        <begin position="186"/>
        <end position="287"/>
    </location>
</feature>
<protein>
    <submittedName>
        <fullName evidence="4">Dehydratase</fullName>
    </submittedName>
</protein>
<dbReference type="OrthoDB" id="9801785at2"/>
<evidence type="ECO:0000313" key="4">
    <source>
        <dbReference type="EMBL" id="KHL26132.1"/>
    </source>
</evidence>
<sequence length="379" mass="41461">MVNGGIVVSERVLVTGGAGFIGRFVCDELLRRGHKVRVLDSLIEQVHGADARRPDALSRDAEFVHADVRDAGKVAEALRGVDSVVHLAAEVGVGQSMYEVERYTSTNDVGTAVLFEKLIDQPVRRVVTASSMSIYGEGLYRDADGGLVEDAARKPLRDGQANWEPLDNHGRPLAPVATPEWKRPSLSSIYALNKYVQERTTHIMGDPYGIESVCLRLFNVYGPGQALSNPYTGVLAIFASRLLNGQPPMIFEDGEQRRDFVHVHDVARAFCDALVLPEAVGGTFNIGSGRDRSVREVAHDLARAMNRNSIEAEIVGKSRTGDIRHCFCDTSLSEQKLGFAAREDFVERLAELAEWVGQQTAVDHVAKARSELEARGLVA</sequence>
<organism evidence="4 5">
    <name type="scientific">Croceibacterium mercuriale</name>
    <dbReference type="NCBI Taxonomy" id="1572751"/>
    <lineage>
        <taxon>Bacteria</taxon>
        <taxon>Pseudomonadati</taxon>
        <taxon>Pseudomonadota</taxon>
        <taxon>Alphaproteobacteria</taxon>
        <taxon>Sphingomonadales</taxon>
        <taxon>Erythrobacteraceae</taxon>
        <taxon>Croceibacterium</taxon>
    </lineage>
</organism>
<feature type="domain" description="NAD-dependent epimerase/dehydratase" evidence="3">
    <location>
        <begin position="12"/>
        <end position="139"/>
    </location>
</feature>
<keyword evidence="5" id="KW-1185">Reference proteome</keyword>
<accession>A0A0B2C1I3</accession>
<dbReference type="EMBL" id="JTDN01000001">
    <property type="protein sequence ID" value="KHL26132.1"/>
    <property type="molecule type" value="Genomic_DNA"/>
</dbReference>
<proteinExistence type="inferred from homology"/>
<evidence type="ECO:0000313" key="5">
    <source>
        <dbReference type="Proteomes" id="UP000030988"/>
    </source>
</evidence>
<evidence type="ECO:0000256" key="2">
    <source>
        <dbReference type="ARBA" id="ARBA00007637"/>
    </source>
</evidence>
<reference evidence="4 5" key="1">
    <citation type="submission" date="2014-11" db="EMBL/GenBank/DDBJ databases">
        <title>Draft genome sequence of Kirrobacter mercurialis.</title>
        <authorList>
            <person name="Coil D.A."/>
            <person name="Eisen J.A."/>
        </authorList>
    </citation>
    <scope>NUCLEOTIDE SEQUENCE [LARGE SCALE GENOMIC DNA]</scope>
    <source>
        <strain evidence="4 5">Coronado</strain>
    </source>
</reference>
<comment type="similarity">
    <text evidence="2">Belongs to the NAD(P)-dependent epimerase/dehydratase family.</text>
</comment>
<dbReference type="STRING" id="1572751.PK98_06345"/>
<gene>
    <name evidence="4" type="ORF">PK98_06345</name>
</gene>
<dbReference type="Gene3D" id="3.40.50.720">
    <property type="entry name" value="NAD(P)-binding Rossmann-like Domain"/>
    <property type="match status" value="1"/>
</dbReference>
<dbReference type="InterPro" id="IPR036291">
    <property type="entry name" value="NAD(P)-bd_dom_sf"/>
</dbReference>
<dbReference type="InterPro" id="IPR001509">
    <property type="entry name" value="Epimerase_deHydtase"/>
</dbReference>
<comment type="caution">
    <text evidence="4">The sequence shown here is derived from an EMBL/GenBank/DDBJ whole genome shotgun (WGS) entry which is preliminary data.</text>
</comment>
<dbReference type="SUPFAM" id="SSF51735">
    <property type="entry name" value="NAD(P)-binding Rossmann-fold domains"/>
    <property type="match status" value="1"/>
</dbReference>
<evidence type="ECO:0000256" key="1">
    <source>
        <dbReference type="ARBA" id="ARBA00005125"/>
    </source>
</evidence>
<evidence type="ECO:0000259" key="3">
    <source>
        <dbReference type="Pfam" id="PF01370"/>
    </source>
</evidence>
<dbReference type="Pfam" id="PF01370">
    <property type="entry name" value="Epimerase"/>
    <property type="match status" value="2"/>
</dbReference>
<dbReference type="PANTHER" id="PTHR43000">
    <property type="entry name" value="DTDP-D-GLUCOSE 4,6-DEHYDRATASE-RELATED"/>
    <property type="match status" value="1"/>
</dbReference>
<comment type="pathway">
    <text evidence="1">Bacterial outer membrane biogenesis; LPS O-antigen biosynthesis.</text>
</comment>
<name>A0A0B2C1I3_9SPHN</name>
<dbReference type="AlphaFoldDB" id="A0A0B2C1I3"/>